<accession>A0A2I2GF53</accession>
<sequence length="316" mass="34021">MTKRLTHNDYLVAWICRVGIELDAAVAMLDHVHQSLEQGATDRNVYNLGDIAGHNVVIAGLAQVGNPQSASAISSMKATFPNLGSGLLVGTAGGVPTRTDQGDIRLGDIIVSKPTASHPGVVQYSQGTDGHNRVQQTRTVQPPPGGILRAVQQVNANWNMRDGPISTNRRSDNLPQDYAFPGRHRDLLFDPGYVHRQPGLSCSEGGCDLEYLTNRDPRTGEGQSGRTVAHLGTILSGDSIIQNALTRDHLAGTLGGCCFDTETIGALSELPCLVVRGIADYCDSHKHDEWQKYASATAATYAKEMLRNVSPREMTK</sequence>
<dbReference type="InterPro" id="IPR035994">
    <property type="entry name" value="Nucleoside_phosphorylase_sf"/>
</dbReference>
<proteinExistence type="predicted"/>
<dbReference type="PANTHER" id="PTHR46082:SF11">
    <property type="entry name" value="AAA+ ATPASE DOMAIN-CONTAINING PROTEIN-RELATED"/>
    <property type="match status" value="1"/>
</dbReference>
<keyword evidence="2" id="KW-1185">Reference proteome</keyword>
<protein>
    <submittedName>
        <fullName evidence="1">Ankyrin repeat protein</fullName>
    </submittedName>
</protein>
<dbReference type="OrthoDB" id="1577640at2759"/>
<gene>
    <name evidence="1" type="ORF">P170DRAFT_443715</name>
</gene>
<dbReference type="GeneID" id="36558275"/>
<name>A0A2I2GF53_9EURO</name>
<comment type="caution">
    <text evidence="1">The sequence shown here is derived from an EMBL/GenBank/DDBJ whole genome shotgun (WGS) entry which is preliminary data.</text>
</comment>
<evidence type="ECO:0000313" key="2">
    <source>
        <dbReference type="Proteomes" id="UP000234275"/>
    </source>
</evidence>
<dbReference type="STRING" id="1392250.A0A2I2GF53"/>
<dbReference type="VEuPathDB" id="FungiDB:P170DRAFT_443715"/>
<dbReference type="GO" id="GO:0009116">
    <property type="term" value="P:nucleoside metabolic process"/>
    <property type="evidence" value="ECO:0007669"/>
    <property type="project" value="InterPro"/>
</dbReference>
<dbReference type="SUPFAM" id="SSF53167">
    <property type="entry name" value="Purine and uridine phosphorylases"/>
    <property type="match status" value="1"/>
</dbReference>
<dbReference type="PANTHER" id="PTHR46082">
    <property type="entry name" value="ATP/GTP-BINDING PROTEIN-RELATED"/>
    <property type="match status" value="1"/>
</dbReference>
<dbReference type="AlphaFoldDB" id="A0A2I2GF53"/>
<dbReference type="InterPro" id="IPR053137">
    <property type="entry name" value="NLR-like"/>
</dbReference>
<dbReference type="RefSeq" id="XP_024706817.1">
    <property type="nucleotide sequence ID" value="XM_024850576.1"/>
</dbReference>
<organism evidence="1 2">
    <name type="scientific">Aspergillus steynii IBT 23096</name>
    <dbReference type="NCBI Taxonomy" id="1392250"/>
    <lineage>
        <taxon>Eukaryota</taxon>
        <taxon>Fungi</taxon>
        <taxon>Dikarya</taxon>
        <taxon>Ascomycota</taxon>
        <taxon>Pezizomycotina</taxon>
        <taxon>Eurotiomycetes</taxon>
        <taxon>Eurotiomycetidae</taxon>
        <taxon>Eurotiales</taxon>
        <taxon>Aspergillaceae</taxon>
        <taxon>Aspergillus</taxon>
        <taxon>Aspergillus subgen. Circumdati</taxon>
    </lineage>
</organism>
<evidence type="ECO:0000313" key="1">
    <source>
        <dbReference type="EMBL" id="PLB51515.1"/>
    </source>
</evidence>
<dbReference type="Gene3D" id="3.40.50.1580">
    <property type="entry name" value="Nucleoside phosphorylase domain"/>
    <property type="match status" value="1"/>
</dbReference>
<dbReference type="Proteomes" id="UP000234275">
    <property type="component" value="Unassembled WGS sequence"/>
</dbReference>
<dbReference type="GO" id="GO:0003824">
    <property type="term" value="F:catalytic activity"/>
    <property type="evidence" value="ECO:0007669"/>
    <property type="project" value="InterPro"/>
</dbReference>
<dbReference type="EMBL" id="MSFO01000002">
    <property type="protein sequence ID" value="PLB51515.1"/>
    <property type="molecule type" value="Genomic_DNA"/>
</dbReference>
<reference evidence="1 2" key="1">
    <citation type="submission" date="2016-12" db="EMBL/GenBank/DDBJ databases">
        <title>The genomes of Aspergillus section Nigri reveals drivers in fungal speciation.</title>
        <authorList>
            <consortium name="DOE Joint Genome Institute"/>
            <person name="Vesth T.C."/>
            <person name="Nybo J."/>
            <person name="Theobald S."/>
            <person name="Brandl J."/>
            <person name="Frisvad J.C."/>
            <person name="Nielsen K.F."/>
            <person name="Lyhne E.K."/>
            <person name="Kogle M.E."/>
            <person name="Kuo A."/>
            <person name="Riley R."/>
            <person name="Clum A."/>
            <person name="Nolan M."/>
            <person name="Lipzen A."/>
            <person name="Salamov A."/>
            <person name="Henrissat B."/>
            <person name="Wiebenga A."/>
            <person name="De Vries R.P."/>
            <person name="Grigoriev I.V."/>
            <person name="Mortensen U.H."/>
            <person name="Andersen M.R."/>
            <person name="Baker S.E."/>
        </authorList>
    </citation>
    <scope>NUCLEOTIDE SEQUENCE [LARGE SCALE GENOMIC DNA]</scope>
    <source>
        <strain evidence="1 2">IBT 23096</strain>
    </source>
</reference>